<accession>A0ACB9JHV5</accession>
<dbReference type="EMBL" id="CM042021">
    <property type="protein sequence ID" value="KAI3818847.1"/>
    <property type="molecule type" value="Genomic_DNA"/>
</dbReference>
<dbReference type="Proteomes" id="UP001056120">
    <property type="component" value="Linkage Group LG04"/>
</dbReference>
<gene>
    <name evidence="1" type="ORF">L1987_12668</name>
</gene>
<evidence type="ECO:0000313" key="2">
    <source>
        <dbReference type="Proteomes" id="UP001056120"/>
    </source>
</evidence>
<keyword evidence="2" id="KW-1185">Reference proteome</keyword>
<comment type="caution">
    <text evidence="1">The sequence shown here is derived from an EMBL/GenBank/DDBJ whole genome shotgun (WGS) entry which is preliminary data.</text>
</comment>
<evidence type="ECO:0000313" key="1">
    <source>
        <dbReference type="EMBL" id="KAI3818847.1"/>
    </source>
</evidence>
<protein>
    <submittedName>
        <fullName evidence="1">Uncharacterized protein</fullName>
    </submittedName>
</protein>
<sequence length="185" mass="21164">MLFLWMTDSDTWAFKCFINFISALEVNRIIYFICFVKIWLPRNASVHDSVAMSSSSIINKVKHWCKDLLQLDYPTHSSGFHDSICFQPRSPFSSFPPRPRKLTYTPYLIGGYRERDPRVLTVEGSFEDFPLISRLRLESDRLFAPLILGSSLLVGEVIPADLEGDNRRPTLGGRLPPLRGLLLEA</sequence>
<name>A0ACB9JHV5_9ASTR</name>
<reference evidence="1 2" key="2">
    <citation type="journal article" date="2022" name="Mol. Ecol. Resour.">
        <title>The genomes of chicory, endive, great burdock and yacon provide insights into Asteraceae paleo-polyploidization history and plant inulin production.</title>
        <authorList>
            <person name="Fan W."/>
            <person name="Wang S."/>
            <person name="Wang H."/>
            <person name="Wang A."/>
            <person name="Jiang F."/>
            <person name="Liu H."/>
            <person name="Zhao H."/>
            <person name="Xu D."/>
            <person name="Zhang Y."/>
        </authorList>
    </citation>
    <scope>NUCLEOTIDE SEQUENCE [LARGE SCALE GENOMIC DNA]</scope>
    <source>
        <strain evidence="2">cv. Yunnan</strain>
        <tissue evidence="1">Leaves</tissue>
    </source>
</reference>
<reference evidence="2" key="1">
    <citation type="journal article" date="2022" name="Mol. Ecol. Resour.">
        <title>The genomes of chicory, endive, great burdock and yacon provide insights into Asteraceae palaeo-polyploidization history and plant inulin production.</title>
        <authorList>
            <person name="Fan W."/>
            <person name="Wang S."/>
            <person name="Wang H."/>
            <person name="Wang A."/>
            <person name="Jiang F."/>
            <person name="Liu H."/>
            <person name="Zhao H."/>
            <person name="Xu D."/>
            <person name="Zhang Y."/>
        </authorList>
    </citation>
    <scope>NUCLEOTIDE SEQUENCE [LARGE SCALE GENOMIC DNA]</scope>
    <source>
        <strain evidence="2">cv. Yunnan</strain>
    </source>
</reference>
<proteinExistence type="predicted"/>
<organism evidence="1 2">
    <name type="scientific">Smallanthus sonchifolius</name>
    <dbReference type="NCBI Taxonomy" id="185202"/>
    <lineage>
        <taxon>Eukaryota</taxon>
        <taxon>Viridiplantae</taxon>
        <taxon>Streptophyta</taxon>
        <taxon>Embryophyta</taxon>
        <taxon>Tracheophyta</taxon>
        <taxon>Spermatophyta</taxon>
        <taxon>Magnoliopsida</taxon>
        <taxon>eudicotyledons</taxon>
        <taxon>Gunneridae</taxon>
        <taxon>Pentapetalae</taxon>
        <taxon>asterids</taxon>
        <taxon>campanulids</taxon>
        <taxon>Asterales</taxon>
        <taxon>Asteraceae</taxon>
        <taxon>Asteroideae</taxon>
        <taxon>Heliantheae alliance</taxon>
        <taxon>Millerieae</taxon>
        <taxon>Smallanthus</taxon>
    </lineage>
</organism>